<proteinExistence type="predicted"/>
<dbReference type="EMBL" id="CP155618">
    <property type="protein sequence ID" value="XBL13844.1"/>
    <property type="molecule type" value="Genomic_DNA"/>
</dbReference>
<gene>
    <name evidence="1" type="ORF">QLS71_016155</name>
</gene>
<keyword evidence="2" id="KW-1185">Reference proteome</keyword>
<organism evidence="1 2">
    <name type="scientific">Mariniflexile litorale</name>
    <dbReference type="NCBI Taxonomy" id="3045158"/>
    <lineage>
        <taxon>Bacteria</taxon>
        <taxon>Pseudomonadati</taxon>
        <taxon>Bacteroidota</taxon>
        <taxon>Flavobacteriia</taxon>
        <taxon>Flavobacteriales</taxon>
        <taxon>Flavobacteriaceae</taxon>
        <taxon>Mariniflexile</taxon>
    </lineage>
</organism>
<dbReference type="Pfam" id="PF22399">
    <property type="entry name" value="DUF6979"/>
    <property type="match status" value="1"/>
</dbReference>
<dbReference type="AlphaFoldDB" id="A0AAU7EEH8"/>
<protein>
    <submittedName>
        <fullName evidence="1">Uncharacterized protein</fullName>
    </submittedName>
</protein>
<name>A0AAU7EEH8_9FLAO</name>
<dbReference type="Proteomes" id="UP001224325">
    <property type="component" value="Chromosome"/>
</dbReference>
<sequence length="135" mass="15123">MNNFDELKSGEIKEIAMNKYGTAAINAAIEDKNPIESWKIAVKDFDSESAKVKGCPKNTFLGLCEDGLIKGIPKGNYTKSIKNKEYAINATKIIKNNPNKSFSPKELWEKLDLGDKRHNAQMDVVLALWEHGLIK</sequence>
<accession>A0AAU7EEH8</accession>
<dbReference type="InterPro" id="IPR053917">
    <property type="entry name" value="DUF6979"/>
</dbReference>
<reference evidence="1" key="1">
    <citation type="submission" date="2024-04" db="EMBL/GenBank/DDBJ databases">
        <title>Mariniflexile litorale, isolated from the shallow sediments of the Sea of Japan.</title>
        <authorList>
            <person name="Romanenko L."/>
            <person name="Isaeva M."/>
        </authorList>
    </citation>
    <scope>NUCLEOTIDE SEQUENCE [LARGE SCALE GENOMIC DNA]</scope>
    <source>
        <strain evidence="1">KMM 9835</strain>
    </source>
</reference>
<evidence type="ECO:0000313" key="1">
    <source>
        <dbReference type="EMBL" id="XBL13844.1"/>
    </source>
</evidence>
<evidence type="ECO:0000313" key="2">
    <source>
        <dbReference type="Proteomes" id="UP001224325"/>
    </source>
</evidence>
<dbReference type="KEGG" id="mlil:QLS71_016155"/>
<dbReference type="RefSeq" id="WP_308992758.1">
    <property type="nucleotide sequence ID" value="NZ_CP155618.1"/>
</dbReference>